<gene>
    <name evidence="1" type="ORF">ACAOBT_LOCUS11662</name>
</gene>
<proteinExistence type="predicted"/>
<evidence type="ECO:0000313" key="2">
    <source>
        <dbReference type="Proteomes" id="UP001152888"/>
    </source>
</evidence>
<sequence>MFNRIRPH</sequence>
<protein>
    <submittedName>
        <fullName evidence="1">Uncharacterized protein</fullName>
    </submittedName>
</protein>
<comment type="caution">
    <text evidence="1">The sequence shown here is derived from an EMBL/GenBank/DDBJ whole genome shotgun (WGS) entry which is preliminary data.</text>
</comment>
<name>A0A9P0PDK1_ACAOB</name>
<accession>A0A9P0PDK1</accession>
<dbReference type="EMBL" id="CAKOFQ010006837">
    <property type="protein sequence ID" value="CAH1975565.1"/>
    <property type="molecule type" value="Genomic_DNA"/>
</dbReference>
<dbReference type="Proteomes" id="UP001152888">
    <property type="component" value="Unassembled WGS sequence"/>
</dbReference>
<evidence type="ECO:0000313" key="1">
    <source>
        <dbReference type="EMBL" id="CAH1975565.1"/>
    </source>
</evidence>
<organism evidence="1 2">
    <name type="scientific">Acanthoscelides obtectus</name>
    <name type="common">Bean weevil</name>
    <name type="synonym">Bruchus obtectus</name>
    <dbReference type="NCBI Taxonomy" id="200917"/>
    <lineage>
        <taxon>Eukaryota</taxon>
        <taxon>Metazoa</taxon>
        <taxon>Ecdysozoa</taxon>
        <taxon>Arthropoda</taxon>
        <taxon>Hexapoda</taxon>
        <taxon>Insecta</taxon>
        <taxon>Pterygota</taxon>
        <taxon>Neoptera</taxon>
        <taxon>Endopterygota</taxon>
        <taxon>Coleoptera</taxon>
        <taxon>Polyphaga</taxon>
        <taxon>Cucujiformia</taxon>
        <taxon>Chrysomeloidea</taxon>
        <taxon>Chrysomelidae</taxon>
        <taxon>Bruchinae</taxon>
        <taxon>Bruchini</taxon>
        <taxon>Acanthoscelides</taxon>
    </lineage>
</organism>
<reference evidence="1" key="1">
    <citation type="submission" date="2022-03" db="EMBL/GenBank/DDBJ databases">
        <authorList>
            <person name="Sayadi A."/>
        </authorList>
    </citation>
    <scope>NUCLEOTIDE SEQUENCE</scope>
</reference>
<keyword evidence="2" id="KW-1185">Reference proteome</keyword>